<gene>
    <name evidence="2" type="ORF">DDZ16_11170</name>
</gene>
<dbReference type="EMBL" id="QEWP01000008">
    <property type="protein sequence ID" value="PWD99151.1"/>
    <property type="molecule type" value="Genomic_DNA"/>
</dbReference>
<reference evidence="2 3" key="1">
    <citation type="submission" date="2018-05" db="EMBL/GenBank/DDBJ databases">
        <title>Marinilabilia rubrum sp. nov., isolated from saltern sediment.</title>
        <authorList>
            <person name="Zhang R."/>
        </authorList>
    </citation>
    <scope>NUCLEOTIDE SEQUENCE [LARGE SCALE GENOMIC DNA]</scope>
    <source>
        <strain evidence="2 3">WTE16</strain>
    </source>
</reference>
<dbReference type="Pfam" id="PF19408">
    <property type="entry name" value="PKD_6"/>
    <property type="match status" value="1"/>
</dbReference>
<evidence type="ECO:0000259" key="1">
    <source>
        <dbReference type="Pfam" id="PF19408"/>
    </source>
</evidence>
<dbReference type="PANTHER" id="PTHR34720:SF9">
    <property type="entry name" value="BLR4714 PROTEIN"/>
    <property type="match status" value="1"/>
</dbReference>
<keyword evidence="3" id="KW-1185">Reference proteome</keyword>
<dbReference type="Proteomes" id="UP000244956">
    <property type="component" value="Unassembled WGS sequence"/>
</dbReference>
<evidence type="ECO:0000313" key="3">
    <source>
        <dbReference type="Proteomes" id="UP000244956"/>
    </source>
</evidence>
<feature type="domain" description="PKD-like" evidence="1">
    <location>
        <begin position="234"/>
        <end position="312"/>
    </location>
</feature>
<dbReference type="Gene3D" id="2.60.40.2810">
    <property type="match status" value="3"/>
</dbReference>
<evidence type="ECO:0000313" key="2">
    <source>
        <dbReference type="EMBL" id="PWD99151.1"/>
    </source>
</evidence>
<dbReference type="NCBIfam" id="TIGR04183">
    <property type="entry name" value="Por_Secre_tail"/>
    <property type="match status" value="1"/>
</dbReference>
<dbReference type="InterPro" id="IPR026444">
    <property type="entry name" value="Secre_tail"/>
</dbReference>
<proteinExistence type="predicted"/>
<name>A0A2U2B7T9_9BACT</name>
<dbReference type="RefSeq" id="WP_109264553.1">
    <property type="nucleotide sequence ID" value="NZ_QEWP01000008.1"/>
</dbReference>
<dbReference type="InterPro" id="IPR045829">
    <property type="entry name" value="PKD_6"/>
</dbReference>
<dbReference type="PANTHER" id="PTHR34720">
    <property type="entry name" value="MICROCYSTIN DEPENDENT PROTEIN"/>
    <property type="match status" value="1"/>
</dbReference>
<sequence length="760" mass="81143">MRQTLLIILFMSSIFAFGQGGIELTFSGQHKGNMVVPDSVLIENLTKGLEAKIYSSDLSVTLEVPTQIDNIYSNQKSAGFSLKPNFPNPFADFTNFELEILSSQSMVISVFSLSGEKVLEDQFFLSKGVHQFKFTAGNDNIYFLKVTGEEGFETIKMMALSGNNYQPELELLASNTLENRLKSSSARLSYSNGDILRMTGYATTCNRPDHDILEDSPEASRDYQFLFENDVPQIENNMTGQTQLCQGTLDMAYEVELLDDVYYLWDYSGEGISISGQGTNIVNVDFSENATSGTLSVIPSNSCGDGSIIQLEITVNQLPNVVIDASALEIFNGESVTLTASGGGSYDWSPVVSTDAVLVASPSETTNFVVTASSQYGCSEEESITISVKNHPVSIDDNGEIDEDGTTLIDVLLNDTDIDGDVLSITGFTQGSDGTVSQEGNSLRYTPDADFNGFDSFSYDIGDGNGGIATGTVNVTINAANDVPQAVTDAGEIDEDGTTLIDVLLNDTDIDGDVLSITGFTQGSDGTVSQEGDALRYTPDADFNGSDSFAYDIGDGNGGEVSGTVNVTVNPVNDLPQAVTDLASVDEDGTILIEVLSNDTDIDGDALSITGFAQGTNGTVSQEGDALRYTPDADFSGSDSFTYGISDGDGGNATGTVDVTIVDNSLVSFDITDPSGETDPIWFTVTTSGNFEIVSSFYLVGCDTVVYLYDESGNLVASNDDYVDLYGTIASIALDAGNYYVIVQNFDFTELNCHLEVNPL</sequence>
<accession>A0A2U2B7T9</accession>
<dbReference type="Gene3D" id="2.60.120.380">
    <property type="match status" value="1"/>
</dbReference>
<organism evidence="2 3">
    <name type="scientific">Marinilabilia rubra</name>
    <dbReference type="NCBI Taxonomy" id="2162893"/>
    <lineage>
        <taxon>Bacteria</taxon>
        <taxon>Pseudomonadati</taxon>
        <taxon>Bacteroidota</taxon>
        <taxon>Bacteroidia</taxon>
        <taxon>Marinilabiliales</taxon>
        <taxon>Marinilabiliaceae</taxon>
        <taxon>Marinilabilia</taxon>
    </lineage>
</organism>
<dbReference type="NCBIfam" id="NF012211">
    <property type="entry name" value="tand_rpt_95"/>
    <property type="match status" value="3"/>
</dbReference>
<protein>
    <recommendedName>
        <fullName evidence="1">PKD-like domain-containing protein</fullName>
    </recommendedName>
</protein>
<dbReference type="AlphaFoldDB" id="A0A2U2B7T9"/>
<comment type="caution">
    <text evidence="2">The sequence shown here is derived from an EMBL/GenBank/DDBJ whole genome shotgun (WGS) entry which is preliminary data.</text>
</comment>
<dbReference type="OrthoDB" id="1117451at2"/>
<dbReference type="Pfam" id="PF17963">
    <property type="entry name" value="Big_9"/>
    <property type="match status" value="3"/>
</dbReference>